<comment type="similarity">
    <text evidence="5">Belongs to the glutamate synthase family.</text>
</comment>
<feature type="coiled-coil region" evidence="18">
    <location>
        <begin position="1514"/>
        <end position="1541"/>
    </location>
</feature>
<dbReference type="Pfam" id="PF00310">
    <property type="entry name" value="GATase_2"/>
    <property type="match status" value="1"/>
</dbReference>
<comment type="pathway">
    <text evidence="16">Amino-acid biosynthesis; L-glutamate biosynthesis via GLT pathway; L-glutamate from 2-oxoglutarate and L-glutamine (ferredoxin route): step 1/1.</text>
</comment>
<keyword evidence="13" id="KW-0411">Iron-sulfur</keyword>
<evidence type="ECO:0000256" key="17">
    <source>
        <dbReference type="ARBA" id="ARBA00039085"/>
    </source>
</evidence>
<evidence type="ECO:0000256" key="5">
    <source>
        <dbReference type="ARBA" id="ARBA00009716"/>
    </source>
</evidence>
<feature type="domain" description="Glutamine amidotransferase type-2" evidence="19">
    <location>
        <begin position="31"/>
        <end position="413"/>
    </location>
</feature>
<evidence type="ECO:0000256" key="7">
    <source>
        <dbReference type="ARBA" id="ARBA00022630"/>
    </source>
</evidence>
<keyword evidence="18" id="KW-0175">Coiled coil</keyword>
<dbReference type="EC" id="1.4.7.1" evidence="17"/>
<dbReference type="SUPFAM" id="SSF51395">
    <property type="entry name" value="FMN-linked oxidoreductases"/>
    <property type="match status" value="1"/>
</dbReference>
<evidence type="ECO:0000256" key="13">
    <source>
        <dbReference type="ARBA" id="ARBA00023014"/>
    </source>
</evidence>
<dbReference type="NCBIfam" id="NF008730">
    <property type="entry name" value="PRK11750.1"/>
    <property type="match status" value="1"/>
</dbReference>
<sequence length="1548" mass="171696">MDFEMKKEEMVFEGSQNFANLLGVQEERSACGVGFMVNLRNEATYSNLQNTLRALSCEEHRGGCSYDKVSSDGAGIMTDIPFELFGYSKGEVAVATLLIPLDAENQRIALSILNETFKFFDLRIEKFRDVPIDTSVLGYDALRTMPSIKQVFIRRPSHCRTDSAFNRQLYIAKQYTRLKASEKGLNEFYFASLSTNTIVYKALTRGNMLDKFYLDLQNPKFKTRFTIFHRRFSTNTQTSWDKAQPFRVIAHNGEINTISGNRSWGYSREKSLGLKDGELISHSGISDTGTLNEMAEALLFRSSIPHLEEILAIMMPPASRDKNYYKFWSRAMEAWDGPAFIAYSNGHVVGARLDRNGFRPCRWAITDSNFYLSSEAGSFEISENDIRAKGTLHAGTGVFVALQDGEISFQDPSESRYNVAVEYDPHLLDMERSDTVLTEIPEKELVQKAQLFGCTKEEVEKILIPMCAKGKEPIGSMGDTARPAVFSSEPRSLFDFFYQNFAQVTNPPVDYLREEIVTDLSVNLGRKANIFYPKELIPMPTAFNLNSPVLSLAEMNFLLELDGKRYKNTDIKVKVLHTVFKRNEGEVGFNATIRQIEEDAVQAAKDGISILVLSDTSATLDVLPVPSLLSLRAAAVALSDAGLRLKTSLVVYSADIRSTHHLATIVGFGATAVCPYFALSFARNFPDKELEGLDKDKKEKNLISAFEQGLLKIMSKMGISVARSYEDARLFSVIGLGPKLMKKYFNGIQSPVGGLELTELVSKIISNAERTTQPQFRESLINTYQYKELPRGGEGEKHSMTTARAKVIHKLARETGLDVTQVELYDEYLKLGEEASPVNLRHLFTLRAADGIPSIPLEDVQPQSEILQTFGSGGMSFGAISAESQRDIFLAMKEIGGRSNSGEGGENPYYFKDGIHATSKQVASGRFGVTAEYLSGADEIQIKVAQGAKPGEGGQLMSVKVDEHIAKARHAKAGIDLISPPPLHDIYSIEDLKQLIYELKQVNTSAKVCVKLVSGVNIGTIAVGVAKAGADVIHISGFDGGTGAASLSSMKHAGLPWEIGLWEVHRELAKNKLRRFVTLRTDGGFASGKDVVMAALLGAEEYDFGKLLLVAEGCIMARICELNTCPTGIATQDPKFKAKYKGNKDHVVKILKYIAEDARRHLAKLGATSLKHIIGRTDYLEVNTEFNEFITKRNLDLGFFIKESYPECHDKSTPFDDGVGSLNKRILQEAHSAILDERNDLFINSEIFVYDRGVMATLSGEIAKRIQDKRYASGDFENEPEFNGHVTLNFKGSAGQGFGVFTTKGITAYLKGEANDSVCKSMSGGKVVIVPPDQAKYESHKNVIIGNCALYGATGGTVYISGIAGDRFAVRNSGATAVVEGVGLHACEYMTDGFVVILGNVWHNLGAGMTGGRVMIYSPKNENNSPNKVIADVTSFVNQEYIKSITMTENDLSELKELLEDYIMETRSKWAKFLLENWKKEKKHFKLFVPIKEAQLAYYLGAKFTEIDVLVGRVNNIQSDIKETKKDLNDFKEEMQKKQICTKIKLMR</sequence>
<keyword evidence="8" id="KW-0288">FMN</keyword>
<evidence type="ECO:0000256" key="9">
    <source>
        <dbReference type="ARBA" id="ARBA00022723"/>
    </source>
</evidence>
<keyword evidence="14" id="KW-0314">Glutamate biosynthesis</keyword>
<dbReference type="GO" id="GO:0016041">
    <property type="term" value="F:glutamate synthase (ferredoxin) activity"/>
    <property type="evidence" value="ECO:0007669"/>
    <property type="project" value="UniProtKB-EC"/>
</dbReference>
<evidence type="ECO:0000256" key="12">
    <source>
        <dbReference type="ARBA" id="ARBA00023004"/>
    </source>
</evidence>
<dbReference type="InterPro" id="IPR050711">
    <property type="entry name" value="ET-N_metabolism_enzyme"/>
</dbReference>
<dbReference type="Gene3D" id="3.60.20.10">
    <property type="entry name" value="Glutamine Phosphoribosylpyrophosphate, subunit 1, domain 1"/>
    <property type="match status" value="1"/>
</dbReference>
<dbReference type="GO" id="GO:0019676">
    <property type="term" value="P:ammonia assimilation cycle"/>
    <property type="evidence" value="ECO:0007669"/>
    <property type="project" value="TreeGrafter"/>
</dbReference>
<reference evidence="20" key="1">
    <citation type="journal article" date="2021" name="Genome Biol. Evol.">
        <title>A High-Quality Reference Genome for a Parasitic Bivalve with Doubly Uniparental Inheritance (Bivalvia: Unionida).</title>
        <authorList>
            <person name="Smith C.H."/>
        </authorList>
    </citation>
    <scope>NUCLEOTIDE SEQUENCE</scope>
    <source>
        <strain evidence="20">CHS0354</strain>
    </source>
</reference>
<evidence type="ECO:0000256" key="6">
    <source>
        <dbReference type="ARBA" id="ARBA00022605"/>
    </source>
</evidence>
<dbReference type="EMBL" id="JAEAOA010000085">
    <property type="protein sequence ID" value="KAK3605073.1"/>
    <property type="molecule type" value="Genomic_DNA"/>
</dbReference>
<evidence type="ECO:0000256" key="18">
    <source>
        <dbReference type="SAM" id="Coils"/>
    </source>
</evidence>
<dbReference type="GO" id="GO:0006537">
    <property type="term" value="P:glutamate biosynthetic process"/>
    <property type="evidence" value="ECO:0007669"/>
    <property type="project" value="UniProtKB-KW"/>
</dbReference>
<keyword evidence="9" id="KW-0479">Metal-binding</keyword>
<evidence type="ECO:0000256" key="8">
    <source>
        <dbReference type="ARBA" id="ARBA00022643"/>
    </source>
</evidence>
<comment type="pathway">
    <text evidence="4">Nitrogen metabolism.</text>
</comment>
<evidence type="ECO:0000256" key="15">
    <source>
        <dbReference type="ARBA" id="ARBA00023291"/>
    </source>
</evidence>
<evidence type="ECO:0000256" key="4">
    <source>
        <dbReference type="ARBA" id="ARBA00004909"/>
    </source>
</evidence>
<dbReference type="Gene3D" id="3.20.20.70">
    <property type="entry name" value="Aldolase class I"/>
    <property type="match status" value="2"/>
</dbReference>
<dbReference type="PANTHER" id="PTHR11938:SF133">
    <property type="entry name" value="GLUTAMATE SYNTHASE (NADH)"/>
    <property type="match status" value="1"/>
</dbReference>
<dbReference type="InterPro" id="IPR036485">
    <property type="entry name" value="Glu_synth_asu_C_sf"/>
</dbReference>
<evidence type="ECO:0000259" key="19">
    <source>
        <dbReference type="PROSITE" id="PS51278"/>
    </source>
</evidence>
<evidence type="ECO:0000256" key="1">
    <source>
        <dbReference type="ARBA" id="ARBA00001917"/>
    </source>
</evidence>
<evidence type="ECO:0000313" key="20">
    <source>
        <dbReference type="EMBL" id="KAK3605073.1"/>
    </source>
</evidence>
<comment type="cofactor">
    <cofactor evidence="1">
        <name>FMN</name>
        <dbReference type="ChEBI" id="CHEBI:58210"/>
    </cofactor>
</comment>
<accession>A0AAE0T7W0</accession>
<dbReference type="GO" id="GO:0051538">
    <property type="term" value="F:3 iron, 4 sulfur cluster binding"/>
    <property type="evidence" value="ECO:0007669"/>
    <property type="project" value="UniProtKB-KW"/>
</dbReference>
<evidence type="ECO:0000256" key="10">
    <source>
        <dbReference type="ARBA" id="ARBA00022962"/>
    </source>
</evidence>
<dbReference type="Proteomes" id="UP001195483">
    <property type="component" value="Unassembled WGS sequence"/>
</dbReference>
<dbReference type="Gene3D" id="2.160.20.60">
    <property type="entry name" value="Glutamate synthase, alpha subunit, C-terminal domain"/>
    <property type="match status" value="1"/>
</dbReference>
<dbReference type="InterPro" id="IPR002489">
    <property type="entry name" value="Glu_synth_asu_C"/>
</dbReference>
<dbReference type="InterPro" id="IPR029055">
    <property type="entry name" value="Ntn_hydrolases_N"/>
</dbReference>
<reference evidence="20" key="2">
    <citation type="journal article" date="2021" name="Genome Biol. Evol.">
        <title>Developing a high-quality reference genome for a parasitic bivalve with doubly uniparental inheritance (Bivalvia: Unionida).</title>
        <authorList>
            <person name="Smith C.H."/>
        </authorList>
    </citation>
    <scope>NUCLEOTIDE SEQUENCE</scope>
    <source>
        <strain evidence="20">CHS0354</strain>
        <tissue evidence="20">Mantle</tissue>
    </source>
</reference>
<comment type="pathway">
    <text evidence="3">Energy metabolism; nitrogen metabolism.</text>
</comment>
<proteinExistence type="inferred from homology"/>
<organism evidence="20 21">
    <name type="scientific">Potamilus streckersoni</name>
    <dbReference type="NCBI Taxonomy" id="2493646"/>
    <lineage>
        <taxon>Eukaryota</taxon>
        <taxon>Metazoa</taxon>
        <taxon>Spiralia</taxon>
        <taxon>Lophotrochozoa</taxon>
        <taxon>Mollusca</taxon>
        <taxon>Bivalvia</taxon>
        <taxon>Autobranchia</taxon>
        <taxon>Heteroconchia</taxon>
        <taxon>Palaeoheterodonta</taxon>
        <taxon>Unionida</taxon>
        <taxon>Unionoidea</taxon>
        <taxon>Unionidae</taxon>
        <taxon>Ambleminae</taxon>
        <taxon>Lampsilini</taxon>
        <taxon>Potamilus</taxon>
    </lineage>
</organism>
<evidence type="ECO:0000256" key="14">
    <source>
        <dbReference type="ARBA" id="ARBA00023164"/>
    </source>
</evidence>
<keyword evidence="7" id="KW-0285">Flavoprotein</keyword>
<protein>
    <recommendedName>
        <fullName evidence="17">glutamate synthase (ferredoxin)</fullName>
        <ecNumber evidence="17">1.4.7.1</ecNumber>
    </recommendedName>
</protein>
<dbReference type="PROSITE" id="PS51278">
    <property type="entry name" value="GATASE_TYPE_2"/>
    <property type="match status" value="1"/>
</dbReference>
<dbReference type="CDD" id="cd02808">
    <property type="entry name" value="GltS_FMN"/>
    <property type="match status" value="1"/>
</dbReference>
<dbReference type="InterPro" id="IPR002932">
    <property type="entry name" value="Glu_synthdom"/>
</dbReference>
<keyword evidence="21" id="KW-1185">Reference proteome</keyword>
<dbReference type="InterPro" id="IPR013785">
    <property type="entry name" value="Aldolase_TIM"/>
</dbReference>
<evidence type="ECO:0000256" key="16">
    <source>
        <dbReference type="ARBA" id="ARBA00037928"/>
    </source>
</evidence>
<keyword evidence="12" id="KW-0408">Iron</keyword>
<keyword evidence="10" id="KW-0315">Glutamine amidotransferase</keyword>
<keyword evidence="11" id="KW-0560">Oxidoreductase</keyword>
<dbReference type="PANTHER" id="PTHR11938">
    <property type="entry name" value="FAD NADPH DEHYDROGENASE/OXIDOREDUCTASE"/>
    <property type="match status" value="1"/>
</dbReference>
<keyword evidence="6" id="KW-0028">Amino-acid biosynthesis</keyword>
<reference evidence="20" key="3">
    <citation type="submission" date="2023-05" db="EMBL/GenBank/DDBJ databases">
        <authorList>
            <person name="Smith C.H."/>
        </authorList>
    </citation>
    <scope>NUCLEOTIDE SEQUENCE</scope>
    <source>
        <strain evidence="20">CHS0354</strain>
        <tissue evidence="20">Mantle</tissue>
    </source>
</reference>
<evidence type="ECO:0000256" key="3">
    <source>
        <dbReference type="ARBA" id="ARBA00004802"/>
    </source>
</evidence>
<dbReference type="GO" id="GO:0046872">
    <property type="term" value="F:metal ion binding"/>
    <property type="evidence" value="ECO:0007669"/>
    <property type="project" value="UniProtKB-KW"/>
</dbReference>
<evidence type="ECO:0000256" key="11">
    <source>
        <dbReference type="ARBA" id="ARBA00023002"/>
    </source>
</evidence>
<dbReference type="InterPro" id="IPR017932">
    <property type="entry name" value="GATase_2_dom"/>
</dbReference>
<dbReference type="Pfam" id="PF04898">
    <property type="entry name" value="Glu_syn_central"/>
    <property type="match status" value="1"/>
</dbReference>
<evidence type="ECO:0000313" key="21">
    <source>
        <dbReference type="Proteomes" id="UP001195483"/>
    </source>
</evidence>
<comment type="cofactor">
    <cofactor evidence="2">
        <name>[3Fe-4S] cluster</name>
        <dbReference type="ChEBI" id="CHEBI:21137"/>
    </cofactor>
</comment>
<dbReference type="SUPFAM" id="SSF56235">
    <property type="entry name" value="N-terminal nucleophile aminohydrolases (Ntn hydrolases)"/>
    <property type="match status" value="1"/>
</dbReference>
<keyword evidence="15" id="KW-0003">3Fe-4S</keyword>
<comment type="caution">
    <text evidence="20">The sequence shown here is derived from an EMBL/GenBank/DDBJ whole genome shotgun (WGS) entry which is preliminary data.</text>
</comment>
<dbReference type="Pfam" id="PF01645">
    <property type="entry name" value="Glu_synthase"/>
    <property type="match status" value="1"/>
</dbReference>
<dbReference type="Pfam" id="PF01493">
    <property type="entry name" value="GXGXG"/>
    <property type="match status" value="1"/>
</dbReference>
<evidence type="ECO:0000256" key="2">
    <source>
        <dbReference type="ARBA" id="ARBA00001927"/>
    </source>
</evidence>
<name>A0AAE0T7W0_9BIVA</name>
<gene>
    <name evidence="20" type="ORF">CHS0354_000739</name>
</gene>
<dbReference type="SUPFAM" id="SSF69336">
    <property type="entry name" value="Alpha subunit of glutamate synthase, C-terminal domain"/>
    <property type="match status" value="1"/>
</dbReference>
<dbReference type="InterPro" id="IPR006982">
    <property type="entry name" value="Glu_synth_centr_N"/>
</dbReference>